<evidence type="ECO:0000313" key="1">
    <source>
        <dbReference type="EMBL" id="RVD88205.1"/>
    </source>
</evidence>
<dbReference type="AlphaFoldDB" id="A0A437AAB5"/>
<comment type="caution">
    <text evidence="1">The sequence shown here is derived from an EMBL/GenBank/DDBJ whole genome shotgun (WGS) entry which is preliminary data.</text>
</comment>
<keyword evidence="2" id="KW-1185">Reference proteome</keyword>
<dbReference type="GeneID" id="93584711"/>
<proteinExistence type="predicted"/>
<accession>A0A437AAB5</accession>
<protein>
    <submittedName>
        <fullName evidence="1">Uncharacterized protein</fullName>
    </submittedName>
</protein>
<dbReference type="VEuPathDB" id="FungiDB:DFL_002400"/>
<evidence type="ECO:0000313" key="2">
    <source>
        <dbReference type="Proteomes" id="UP000283090"/>
    </source>
</evidence>
<reference evidence="1 2" key="1">
    <citation type="submission" date="2019-01" db="EMBL/GenBank/DDBJ databases">
        <title>Intercellular communication is required for trap formation in the nematode-trapping fungus Duddingtonia flagrans.</title>
        <authorList>
            <person name="Youssar L."/>
            <person name="Wernet V."/>
            <person name="Hensel N."/>
            <person name="Hildebrandt H.-G."/>
            <person name="Fischer R."/>
        </authorList>
    </citation>
    <scope>NUCLEOTIDE SEQUENCE [LARGE SCALE GENOMIC DNA]</scope>
    <source>
        <strain evidence="1 2">CBS H-5679</strain>
    </source>
</reference>
<sequence length="67" mass="7113">MAALALSSTILAAPAPFQVSNKIAASLGNFRQPSKSTPKTPVPAKATFKKTSSNLLRFATRKYFGTN</sequence>
<gene>
    <name evidence="1" type="ORF">DFL_002400</name>
</gene>
<dbReference type="Proteomes" id="UP000283090">
    <property type="component" value="Unassembled WGS sequence"/>
</dbReference>
<dbReference type="RefSeq" id="XP_067493749.1">
    <property type="nucleotide sequence ID" value="XM_067631179.1"/>
</dbReference>
<name>A0A437AAB5_ARTFL</name>
<organism evidence="1 2">
    <name type="scientific">Arthrobotrys flagrans</name>
    <name type="common">Nematode-trapping fungus</name>
    <name type="synonym">Trichothecium flagrans</name>
    <dbReference type="NCBI Taxonomy" id="97331"/>
    <lineage>
        <taxon>Eukaryota</taxon>
        <taxon>Fungi</taxon>
        <taxon>Dikarya</taxon>
        <taxon>Ascomycota</taxon>
        <taxon>Pezizomycotina</taxon>
        <taxon>Orbiliomycetes</taxon>
        <taxon>Orbiliales</taxon>
        <taxon>Orbiliaceae</taxon>
        <taxon>Arthrobotrys</taxon>
    </lineage>
</organism>
<dbReference type="EMBL" id="SAEB01000003">
    <property type="protein sequence ID" value="RVD88205.1"/>
    <property type="molecule type" value="Genomic_DNA"/>
</dbReference>